<gene>
    <name evidence="6" type="ORF">WM16_27735</name>
</gene>
<keyword evidence="4" id="KW-0812">Transmembrane</keyword>
<keyword evidence="2" id="KW-0964">Secreted</keyword>
<dbReference type="NCBIfam" id="TIGR01901">
    <property type="entry name" value="adhes_NPXG"/>
    <property type="match status" value="1"/>
</dbReference>
<dbReference type="Proteomes" id="UP000065504">
    <property type="component" value="Unassembled WGS sequence"/>
</dbReference>
<evidence type="ECO:0000259" key="5">
    <source>
        <dbReference type="SMART" id="SM00912"/>
    </source>
</evidence>
<dbReference type="Pfam" id="PF13018">
    <property type="entry name" value="ESPR"/>
    <property type="match status" value="1"/>
</dbReference>
<dbReference type="RefSeq" id="WP_060238805.1">
    <property type="nucleotide sequence ID" value="NZ_LPLU01000128.1"/>
</dbReference>
<dbReference type="Pfam" id="PF07581">
    <property type="entry name" value="Glug"/>
    <property type="match status" value="1"/>
</dbReference>
<name>A0A108C303_9BURK</name>
<proteinExistence type="predicted"/>
<dbReference type="PANTHER" id="PTHR12338">
    <property type="entry name" value="AUTOTRANSPORTER"/>
    <property type="match status" value="1"/>
</dbReference>
<dbReference type="GO" id="GO:0005576">
    <property type="term" value="C:extracellular region"/>
    <property type="evidence" value="ECO:0007669"/>
    <property type="project" value="UniProtKB-SubCell"/>
</dbReference>
<dbReference type="InterPro" id="IPR050909">
    <property type="entry name" value="Bact_Autotransporter_VF"/>
</dbReference>
<keyword evidence="4" id="KW-0472">Membrane</keyword>
<dbReference type="Gene3D" id="2.160.20.110">
    <property type="match status" value="2"/>
</dbReference>
<comment type="caution">
    <text evidence="6">The sequence shown here is derived from an EMBL/GenBank/DDBJ whole genome shotgun (WGS) entry which is preliminary data.</text>
</comment>
<dbReference type="SMART" id="SM00912">
    <property type="entry name" value="Haemagg_act"/>
    <property type="match status" value="1"/>
</dbReference>
<feature type="transmembrane region" description="Helical" evidence="4">
    <location>
        <begin position="33"/>
        <end position="53"/>
    </location>
</feature>
<reference evidence="6 7" key="1">
    <citation type="submission" date="2015-11" db="EMBL/GenBank/DDBJ databases">
        <title>Expanding the genomic diversity of Burkholderia species for the development of highly accurate diagnostics.</title>
        <authorList>
            <person name="Sahl J."/>
            <person name="Keim P."/>
            <person name="Wagner D."/>
        </authorList>
    </citation>
    <scope>NUCLEOTIDE SEQUENCE [LARGE SCALE GENOMIC DNA]</scope>
    <source>
        <strain evidence="6 7">MSMB782WGS</strain>
    </source>
</reference>
<dbReference type="InterPro" id="IPR008638">
    <property type="entry name" value="FhaB/CdiA-like_TPS"/>
</dbReference>
<evidence type="ECO:0000256" key="4">
    <source>
        <dbReference type="SAM" id="Phobius"/>
    </source>
</evidence>
<dbReference type="Pfam" id="PF05860">
    <property type="entry name" value="TPS"/>
    <property type="match status" value="1"/>
</dbReference>
<organism evidence="6 7">
    <name type="scientific">Burkholderia ubonensis</name>
    <dbReference type="NCBI Taxonomy" id="101571"/>
    <lineage>
        <taxon>Bacteria</taxon>
        <taxon>Pseudomonadati</taxon>
        <taxon>Pseudomonadota</taxon>
        <taxon>Betaproteobacteria</taxon>
        <taxon>Burkholderiales</taxon>
        <taxon>Burkholderiaceae</taxon>
        <taxon>Burkholderia</taxon>
        <taxon>Burkholderia cepacia complex</taxon>
    </lineage>
</organism>
<evidence type="ECO:0000256" key="2">
    <source>
        <dbReference type="ARBA" id="ARBA00022525"/>
    </source>
</evidence>
<dbReference type="SUPFAM" id="SSF51126">
    <property type="entry name" value="Pectin lyase-like"/>
    <property type="match status" value="1"/>
</dbReference>
<dbReference type="Gene3D" id="2.160.20.10">
    <property type="entry name" value="Single-stranded right-handed beta-helix, Pectin lyase-like"/>
    <property type="match status" value="1"/>
</dbReference>
<dbReference type="EMBL" id="LPLU01000128">
    <property type="protein sequence ID" value="KWK67093.1"/>
    <property type="molecule type" value="Genomic_DNA"/>
</dbReference>
<feature type="domain" description="Filamentous haemagglutinin FhaB/tRNA nuclease CdiA-like TPS" evidence="5">
    <location>
        <begin position="50"/>
        <end position="164"/>
    </location>
</feature>
<dbReference type="InterPro" id="IPR024973">
    <property type="entry name" value="ESPR"/>
</dbReference>
<evidence type="ECO:0000256" key="1">
    <source>
        <dbReference type="ARBA" id="ARBA00004613"/>
    </source>
</evidence>
<dbReference type="InterPro" id="IPR011493">
    <property type="entry name" value="GLUG"/>
</dbReference>
<keyword evidence="4" id="KW-1133">Transmembrane helix</keyword>
<sequence>MNKTYALVWNSGQGIWQVAGERVRRRGKSSTRARVVAVLASLMGGALTSAHALPAGEKIVSGQADILRYDDGRQMSINQRSDKLLTEWTSFNVDKTQRVVFNQPSKMSIALNRVVGQDASAINGRIDANGRVFLVNPNGILFGSGAQVNVGGLVASTLDVSNEDFAAGRYRFAGQSPLGVTNDGNLVAAEGGAIALLGAKVTNRGVVQAQMGTVALGAGSDVTLNFDGGKLLSVQVDKGAVNALASNERLLKADGGQVLMSAKTADALLRTVVNNQGSIEARTLTNTAGRITLDGYDAGTVNVAGTLNASATTPGNGGTIVTRGADVKVAVGAMVDTRATNGRSGTWRIASSGLTVKAGANQTGTIMADTLSRNLATTDIELVAERGNLSVEGPVTWPSGNQLTLASRNGDVEVNGALRATGANASATLDAKNAVRIAAPIALTGAYAQFTLNYGGAYSLGNGAAVTLSGLGAGFTSNGFRYIVIQNIGQLQSVNANLDGLYVLGNDIAGSYYGTAFKTIGSGAAFAGVFDGLGNTISNLTITSSDPYAGLFGSNAGSIANLNLKSLRVSAASGVGPVAIGALVGENRGTISNVTATGMQVSASASRSNALGGLIGINRGTVDQASFTGTVTGNGMTYAVGGLIGENDANRLAGTVSRSTANATVSGGASNMASIGGLVGVNRGGTISGSSSLGSTSGINLAGVNVGGLVGANLLGTIDDSTASGRTTGGSGGTVGGLVGFNSGTITHSVASGVVDGRYAQAIGGFVGLNQGIVRDGKAMGAVSSASTGSTGGFVGINQGDDSRIDMAEAHGAVSGGQGNNGGFVGSHIGGTISHAVARGKTAGGNYSKTGGFVGYNVGTLADVDASGDVSAGASASVGGFAGYNATSGTIEIASATGNVQGGTSSTVGGFAGDNLGEIADASASGTVGGGCYATLGGLVGQNAGIVERSVASGRINGSSASSWRQTYGGLVGINRGVFRQSGTAGEAALQQLAGLNLGVIE</sequence>
<dbReference type="PANTHER" id="PTHR12338:SF8">
    <property type="entry name" value="HEME_HEMOPEXIN-BINDING PROTEIN"/>
    <property type="match status" value="1"/>
</dbReference>
<evidence type="ECO:0000313" key="7">
    <source>
        <dbReference type="Proteomes" id="UP000065504"/>
    </source>
</evidence>
<evidence type="ECO:0000313" key="6">
    <source>
        <dbReference type="EMBL" id="KWK67093.1"/>
    </source>
</evidence>
<keyword evidence="3" id="KW-0732">Signal</keyword>
<dbReference type="InterPro" id="IPR012334">
    <property type="entry name" value="Pectin_lyas_fold"/>
</dbReference>
<evidence type="ECO:0000256" key="3">
    <source>
        <dbReference type="ARBA" id="ARBA00022729"/>
    </source>
</evidence>
<accession>A0A108C303</accession>
<protein>
    <submittedName>
        <fullName evidence="6">Filamentous hemagglutinin</fullName>
    </submittedName>
</protein>
<comment type="subcellular location">
    <subcellularLocation>
        <location evidence="1">Secreted</location>
    </subcellularLocation>
</comment>
<dbReference type="AlphaFoldDB" id="A0A108C303"/>
<dbReference type="InterPro" id="IPR011050">
    <property type="entry name" value="Pectin_lyase_fold/virulence"/>
</dbReference>